<dbReference type="EMBL" id="JANBVN010000059">
    <property type="protein sequence ID" value="KAJ9152176.1"/>
    <property type="molecule type" value="Genomic_DNA"/>
</dbReference>
<name>A0AA38VV67_9PEZI</name>
<evidence type="ECO:0000256" key="11">
    <source>
        <dbReference type="ARBA" id="ARBA00023204"/>
    </source>
</evidence>
<evidence type="ECO:0000313" key="19">
    <source>
        <dbReference type="Proteomes" id="UP001174691"/>
    </source>
</evidence>
<comment type="similarity">
    <text evidence="15">Belongs to the helicase family. PIF1 subfamily.</text>
</comment>
<feature type="DNA-binding region" evidence="15">
    <location>
        <begin position="741"/>
        <end position="760"/>
    </location>
</feature>
<dbReference type="InterPro" id="IPR027417">
    <property type="entry name" value="P-loop_NTPase"/>
</dbReference>
<dbReference type="InterPro" id="IPR051055">
    <property type="entry name" value="PIF1_helicase"/>
</dbReference>
<comment type="caution">
    <text evidence="18">The sequence shown here is derived from an EMBL/GenBank/DDBJ whole genome shotgun (WGS) entry which is preliminary data.</text>
</comment>
<dbReference type="SUPFAM" id="SSF52540">
    <property type="entry name" value="P-loop containing nucleoside triphosphate hydrolases"/>
    <property type="match status" value="2"/>
</dbReference>
<dbReference type="InterPro" id="IPR048293">
    <property type="entry name" value="PIF1_RRM3_pfh1"/>
</dbReference>
<dbReference type="PANTHER" id="PTHR47642">
    <property type="entry name" value="ATP-DEPENDENT DNA HELICASE"/>
    <property type="match status" value="1"/>
</dbReference>
<feature type="compositionally biased region" description="Low complexity" evidence="16">
    <location>
        <begin position="79"/>
        <end position="88"/>
    </location>
</feature>
<proteinExistence type="inferred from homology"/>
<evidence type="ECO:0000256" key="12">
    <source>
        <dbReference type="ARBA" id="ARBA00023235"/>
    </source>
</evidence>
<keyword evidence="13 15" id="KW-0539">Nucleus</keyword>
<evidence type="ECO:0000256" key="4">
    <source>
        <dbReference type="ARBA" id="ARBA00022763"/>
    </source>
</evidence>
<feature type="domain" description="AAA+ ATPase" evidence="17">
    <location>
        <begin position="328"/>
        <end position="492"/>
    </location>
</feature>
<feature type="region of interest" description="Disordered" evidence="16">
    <location>
        <begin position="270"/>
        <end position="305"/>
    </location>
</feature>
<feature type="region of interest" description="Disordered" evidence="16">
    <location>
        <begin position="156"/>
        <end position="241"/>
    </location>
</feature>
<dbReference type="InterPro" id="IPR049163">
    <property type="entry name" value="Pif1-like_2B_dom"/>
</dbReference>
<evidence type="ECO:0000256" key="14">
    <source>
        <dbReference type="ARBA" id="ARBA00048954"/>
    </source>
</evidence>
<dbReference type="FunFam" id="3.40.50.300:FF:001226">
    <property type="entry name" value="ATP-dependent DNA helicase PIF1"/>
    <property type="match status" value="1"/>
</dbReference>
<keyword evidence="12 15" id="KW-0413">Isomerase</keyword>
<accession>A0AA38VV67</accession>
<dbReference type="SMART" id="SM00382">
    <property type="entry name" value="AAA"/>
    <property type="match status" value="1"/>
</dbReference>
<dbReference type="PANTHER" id="PTHR47642:SF5">
    <property type="entry name" value="ATP-DEPENDENT DNA HELICASE"/>
    <property type="match status" value="1"/>
</dbReference>
<keyword evidence="3 15" id="KW-0547">Nucleotide-binding</keyword>
<keyword evidence="8 15" id="KW-0238">DNA-binding</keyword>
<evidence type="ECO:0000256" key="1">
    <source>
        <dbReference type="ARBA" id="ARBA00001946"/>
    </source>
</evidence>
<dbReference type="Proteomes" id="UP001174691">
    <property type="component" value="Unassembled WGS sequence"/>
</dbReference>
<feature type="compositionally biased region" description="Basic and acidic residues" evidence="16">
    <location>
        <begin position="283"/>
        <end position="295"/>
    </location>
</feature>
<protein>
    <recommendedName>
        <fullName evidence="15">ATP-dependent DNA helicase PIF1</fullName>
        <ecNumber evidence="15">5.6.2.3</ecNumber>
    </recommendedName>
    <alternativeName>
        <fullName evidence="15">DNA 5'-3' helicase PIF1</fullName>
    </alternativeName>
    <alternativeName>
        <fullName evidence="15">DNA repair and recombination helicase PIF1</fullName>
    </alternativeName>
</protein>
<dbReference type="Pfam" id="PF05970">
    <property type="entry name" value="PIF1"/>
    <property type="match status" value="1"/>
</dbReference>
<gene>
    <name evidence="15" type="primary">PIF1</name>
    <name evidence="18" type="ORF">NKR19_g4653</name>
</gene>
<sequence length="825" mass="90640">MLGQAHSKFVAQKASEPPKKKPLAKELFPSSSPSASQNGNIEQHFKKPAYSIFASQSGRQPNKTEAPLRQRSANITRPSATSSLSTAAVVKSSQTKFQSLYNQSSFQDTSSVLDLVDDDRPGLSRGGANSRYIAGVLINDDDFDDDDDLDIDIPVATLPSLPLPPPKETVTRNDPPAPTLTSTLSWSQSSPSHLEPCRLFAPEQDGGNTTSKRGPPQEDSSPVVVKKRTLPKNWQARKQVEDEEEEAMVVAKDSSAVSKGAMWDATASAVKAQRKQLKTQQRRPFENPTAEKAKTPADTAPTKHHTPKAAAISLSKEQQHVRELVVERGQSVFFTGPAGTGKSVLMRAIIQDLKRKYARDPERIAVTASTGLAACNIGGMTLHSFSGIGLGKEDVGTLIKKIRRNPKAKNRWLRTKTLIMDEVSMVDGDLFDKLSQIGRTIRNNGRPWGGIQLVITGDFFQLPPVPEGKQAQSKFAFEAATWSTSIDHTIGLTEVFRQRDPVFAEMLNEMRLGRISEATVNNFRGLTRPLQFDDGLELTELFPTRNEVDRSNVRRLSALPGKIRRYEAQDSGTVEPAIREKLLANMMAPKTLDLKIGAQVMLIKNLDETLVNGSLGTVIKFMNETTFELTGGEDGRGDDAGGDEKVKKRIQAFGRELERSTSTSGDNTEYPLVRFHAVDGTERVLLMVPEDWKVETPKGEVQAQRKQIPLILAWALSIHKAQGQTLERVKVDLGRIFEKGQAYVALSRATTQEGLQVLNFRKDKVMAHPRVVGFYTKLYSADSAIKKKPASISDFVNAQVSGSGSTVKHSNADEDDEEALMAAYG</sequence>
<keyword evidence="4 15" id="KW-0227">DNA damage</keyword>
<keyword evidence="19" id="KW-1185">Reference proteome</keyword>
<dbReference type="InterPro" id="IPR003593">
    <property type="entry name" value="AAA+_ATPase"/>
</dbReference>
<evidence type="ECO:0000256" key="10">
    <source>
        <dbReference type="ARBA" id="ARBA00023172"/>
    </source>
</evidence>
<reference evidence="18" key="1">
    <citation type="submission" date="2022-07" db="EMBL/GenBank/DDBJ databases">
        <title>Fungi with potential for degradation of polypropylene.</title>
        <authorList>
            <person name="Gostincar C."/>
        </authorList>
    </citation>
    <scope>NUCLEOTIDE SEQUENCE</scope>
    <source>
        <strain evidence="18">EXF-13287</strain>
    </source>
</reference>
<dbReference type="GO" id="GO:0000723">
    <property type="term" value="P:telomere maintenance"/>
    <property type="evidence" value="ECO:0007669"/>
    <property type="project" value="InterPro"/>
</dbReference>
<keyword evidence="6 15" id="KW-0347">Helicase</keyword>
<evidence type="ECO:0000313" key="18">
    <source>
        <dbReference type="EMBL" id="KAJ9152176.1"/>
    </source>
</evidence>
<evidence type="ECO:0000256" key="3">
    <source>
        <dbReference type="ARBA" id="ARBA00022741"/>
    </source>
</evidence>
<comment type="subcellular location">
    <subcellularLocation>
        <location evidence="2">Nucleus</location>
        <location evidence="2">Nucleolus</location>
    </subcellularLocation>
    <subcellularLocation>
        <location evidence="15">Nucleus</location>
    </subcellularLocation>
    <subcellularLocation>
        <location evidence="15">Mitochondrion</location>
    </subcellularLocation>
</comment>
<feature type="binding site" evidence="15">
    <location>
        <begin position="336"/>
        <end position="343"/>
    </location>
    <ligand>
        <name>ATP</name>
        <dbReference type="ChEBI" id="CHEBI:30616"/>
    </ligand>
</feature>
<evidence type="ECO:0000256" key="6">
    <source>
        <dbReference type="ARBA" id="ARBA00022806"/>
    </source>
</evidence>
<feature type="region of interest" description="Disordered" evidence="16">
    <location>
        <begin position="1"/>
        <end position="88"/>
    </location>
</feature>
<evidence type="ECO:0000256" key="13">
    <source>
        <dbReference type="ARBA" id="ARBA00023242"/>
    </source>
</evidence>
<dbReference type="EC" id="5.6.2.3" evidence="15"/>
<feature type="compositionally biased region" description="Polar residues" evidence="16">
    <location>
        <begin position="53"/>
        <end position="63"/>
    </location>
</feature>
<dbReference type="GO" id="GO:0005730">
    <property type="term" value="C:nucleolus"/>
    <property type="evidence" value="ECO:0007669"/>
    <property type="project" value="UniProtKB-SubCell"/>
</dbReference>
<dbReference type="Pfam" id="PF21530">
    <property type="entry name" value="Pif1_2B_dom"/>
    <property type="match status" value="1"/>
</dbReference>
<dbReference type="GO" id="GO:0005524">
    <property type="term" value="F:ATP binding"/>
    <property type="evidence" value="ECO:0007669"/>
    <property type="project" value="UniProtKB-UniRule"/>
</dbReference>
<dbReference type="InterPro" id="IPR010285">
    <property type="entry name" value="DNA_helicase_pif1-like_DEAD"/>
</dbReference>
<comment type="catalytic activity">
    <reaction evidence="14 15">
        <text>ATP + H2O = ADP + phosphate + H(+)</text>
        <dbReference type="Rhea" id="RHEA:13065"/>
        <dbReference type="ChEBI" id="CHEBI:15377"/>
        <dbReference type="ChEBI" id="CHEBI:15378"/>
        <dbReference type="ChEBI" id="CHEBI:30616"/>
        <dbReference type="ChEBI" id="CHEBI:43474"/>
        <dbReference type="ChEBI" id="CHEBI:456216"/>
        <dbReference type="EC" id="5.6.2.3"/>
    </reaction>
</comment>
<feature type="compositionally biased region" description="Low complexity" evidence="16">
    <location>
        <begin position="179"/>
        <end position="194"/>
    </location>
</feature>
<dbReference type="AlphaFoldDB" id="A0AA38VV67"/>
<dbReference type="CDD" id="cd18809">
    <property type="entry name" value="SF1_C_RecD"/>
    <property type="match status" value="1"/>
</dbReference>
<evidence type="ECO:0000256" key="9">
    <source>
        <dbReference type="ARBA" id="ARBA00023128"/>
    </source>
</evidence>
<dbReference type="CDD" id="cd18037">
    <property type="entry name" value="DEXSc_Pif1_like"/>
    <property type="match status" value="1"/>
</dbReference>
<evidence type="ECO:0000256" key="15">
    <source>
        <dbReference type="HAMAP-Rule" id="MF_03176"/>
    </source>
</evidence>
<dbReference type="GO" id="GO:0003697">
    <property type="term" value="F:single-stranded DNA binding"/>
    <property type="evidence" value="ECO:0007669"/>
    <property type="project" value="UniProtKB-ARBA"/>
</dbReference>
<keyword evidence="7 15" id="KW-0067">ATP-binding</keyword>
<comment type="function">
    <text evidence="15">DNA-dependent ATPase and 5'-3' DNA helicase required for the maintenance of both mitochondrial and nuclear genome stability.</text>
</comment>
<feature type="compositionally biased region" description="Basic residues" evidence="16">
    <location>
        <begin position="272"/>
        <end position="281"/>
    </location>
</feature>
<evidence type="ECO:0000256" key="2">
    <source>
        <dbReference type="ARBA" id="ARBA00004604"/>
    </source>
</evidence>
<evidence type="ECO:0000259" key="17">
    <source>
        <dbReference type="SMART" id="SM00382"/>
    </source>
</evidence>
<feature type="compositionally biased region" description="Polar residues" evidence="16">
    <location>
        <begin position="29"/>
        <end position="41"/>
    </location>
</feature>
<dbReference type="GO" id="GO:0005739">
    <property type="term" value="C:mitochondrion"/>
    <property type="evidence" value="ECO:0007669"/>
    <property type="project" value="UniProtKB-SubCell"/>
</dbReference>
<organism evidence="18 19">
    <name type="scientific">Coniochaeta hoffmannii</name>
    <dbReference type="NCBI Taxonomy" id="91930"/>
    <lineage>
        <taxon>Eukaryota</taxon>
        <taxon>Fungi</taxon>
        <taxon>Dikarya</taxon>
        <taxon>Ascomycota</taxon>
        <taxon>Pezizomycotina</taxon>
        <taxon>Sordariomycetes</taxon>
        <taxon>Sordariomycetidae</taxon>
        <taxon>Coniochaetales</taxon>
        <taxon>Coniochaetaceae</taxon>
        <taxon>Coniochaeta</taxon>
    </lineage>
</organism>
<dbReference type="GO" id="GO:0006281">
    <property type="term" value="P:DNA repair"/>
    <property type="evidence" value="ECO:0007669"/>
    <property type="project" value="UniProtKB-UniRule"/>
</dbReference>
<comment type="cofactor">
    <cofactor evidence="1 15">
        <name>Mg(2+)</name>
        <dbReference type="ChEBI" id="CHEBI:18420"/>
    </cofactor>
</comment>
<evidence type="ECO:0000256" key="8">
    <source>
        <dbReference type="ARBA" id="ARBA00023125"/>
    </source>
</evidence>
<comment type="subunit">
    <text evidence="15">Monomer.</text>
</comment>
<evidence type="ECO:0000256" key="16">
    <source>
        <dbReference type="SAM" id="MobiDB-lite"/>
    </source>
</evidence>
<dbReference type="GO" id="GO:0006310">
    <property type="term" value="P:DNA recombination"/>
    <property type="evidence" value="ECO:0007669"/>
    <property type="project" value="UniProtKB-UniRule"/>
</dbReference>
<evidence type="ECO:0000256" key="5">
    <source>
        <dbReference type="ARBA" id="ARBA00022801"/>
    </source>
</evidence>
<dbReference type="HAMAP" id="MF_03176">
    <property type="entry name" value="PIF1"/>
    <property type="match status" value="1"/>
</dbReference>
<keyword evidence="11 15" id="KW-0234">DNA repair</keyword>
<evidence type="ECO:0000256" key="7">
    <source>
        <dbReference type="ARBA" id="ARBA00022840"/>
    </source>
</evidence>
<keyword evidence="5 15" id="KW-0378">Hydrolase</keyword>
<keyword evidence="10 15" id="KW-0233">DNA recombination</keyword>
<dbReference type="Gene3D" id="3.40.50.300">
    <property type="entry name" value="P-loop containing nucleotide triphosphate hydrolases"/>
    <property type="match status" value="1"/>
</dbReference>
<dbReference type="GO" id="GO:0016787">
    <property type="term" value="F:hydrolase activity"/>
    <property type="evidence" value="ECO:0007669"/>
    <property type="project" value="UniProtKB-KW"/>
</dbReference>
<dbReference type="GO" id="GO:0043139">
    <property type="term" value="F:5'-3' DNA helicase activity"/>
    <property type="evidence" value="ECO:0007669"/>
    <property type="project" value="UniProtKB-UniRule"/>
</dbReference>
<keyword evidence="9 15" id="KW-0496">Mitochondrion</keyword>